<evidence type="ECO:0000313" key="3">
    <source>
        <dbReference type="EMBL" id="TWF81944.1"/>
    </source>
</evidence>
<protein>
    <recommendedName>
        <fullName evidence="2">TTHB210-like domain-containing protein</fullName>
    </recommendedName>
</protein>
<dbReference type="RefSeq" id="WP_147260362.1">
    <property type="nucleotide sequence ID" value="NZ_VIWU01000001.1"/>
</dbReference>
<dbReference type="Pfam" id="PF18197">
    <property type="entry name" value="TTHB210-like"/>
    <property type="match status" value="1"/>
</dbReference>
<reference evidence="3 4" key="1">
    <citation type="submission" date="2019-06" db="EMBL/GenBank/DDBJ databases">
        <title>Sequencing the genomes of 1000 actinobacteria strains.</title>
        <authorList>
            <person name="Klenk H.-P."/>
        </authorList>
    </citation>
    <scope>NUCLEOTIDE SEQUENCE [LARGE SCALE GENOMIC DNA]</scope>
    <source>
        <strain evidence="3 4">DSM 45671</strain>
    </source>
</reference>
<sequence length="275" mass="29602">MRCQRLLRGLGLVCAASTALALLPGCSSAGSAPPSNSGTFFGPSQPLGNGTVKTYAALDEGGRPTEVGVRLTATALDGLPETSTGLPPTLMLDFPDQASATAFDHVMLNWNPQGHEPPELFGEPHFDFHFDMVDMATIHGIIASDPDYTAKAERAPEAKYVPQDYVVPPGAPAAAQAVPGMGVHLIDFSDPALVPGSYDFEQIIINGTWDGRYTFVEPMITREWLLTDPAFQQPLKLPQAYHKSAYYPTTYGVHVDEQSKDYVISLSGMTMREAS</sequence>
<dbReference type="CDD" id="cd11669">
    <property type="entry name" value="TTHB210-like"/>
    <property type="match status" value="1"/>
</dbReference>
<gene>
    <name evidence="3" type="ORF">FHX44_117889</name>
</gene>
<comment type="caution">
    <text evidence="3">The sequence shown here is derived from an EMBL/GenBank/DDBJ whole genome shotgun (WGS) entry which is preliminary data.</text>
</comment>
<organism evidence="3 4">
    <name type="scientific">Pseudonocardia hierapolitana</name>
    <dbReference type="NCBI Taxonomy" id="1128676"/>
    <lineage>
        <taxon>Bacteria</taxon>
        <taxon>Bacillati</taxon>
        <taxon>Actinomycetota</taxon>
        <taxon>Actinomycetes</taxon>
        <taxon>Pseudonocardiales</taxon>
        <taxon>Pseudonocardiaceae</taxon>
        <taxon>Pseudonocardia</taxon>
    </lineage>
</organism>
<dbReference type="Proteomes" id="UP000321261">
    <property type="component" value="Unassembled WGS sequence"/>
</dbReference>
<feature type="chain" id="PRO_5039028831" description="TTHB210-like domain-containing protein" evidence="1">
    <location>
        <begin position="22"/>
        <end position="275"/>
    </location>
</feature>
<evidence type="ECO:0000256" key="1">
    <source>
        <dbReference type="SAM" id="SignalP"/>
    </source>
</evidence>
<accession>A0A561T4B4</accession>
<feature type="signal peptide" evidence="1">
    <location>
        <begin position="1"/>
        <end position="21"/>
    </location>
</feature>
<name>A0A561T4B4_9PSEU</name>
<dbReference type="InterPro" id="IPR033786">
    <property type="entry name" value="TTHB210-like"/>
</dbReference>
<dbReference type="OrthoDB" id="2867208at2"/>
<feature type="domain" description="TTHB210-like" evidence="2">
    <location>
        <begin position="59"/>
        <end position="110"/>
    </location>
</feature>
<dbReference type="EMBL" id="VIWU01000001">
    <property type="protein sequence ID" value="TWF81944.1"/>
    <property type="molecule type" value="Genomic_DNA"/>
</dbReference>
<proteinExistence type="predicted"/>
<keyword evidence="1" id="KW-0732">Signal</keyword>
<dbReference type="AlphaFoldDB" id="A0A561T4B4"/>
<evidence type="ECO:0000259" key="2">
    <source>
        <dbReference type="Pfam" id="PF18197"/>
    </source>
</evidence>
<dbReference type="InterPro" id="IPR040832">
    <property type="entry name" value="TTHB210-like_dom"/>
</dbReference>
<evidence type="ECO:0000313" key="4">
    <source>
        <dbReference type="Proteomes" id="UP000321261"/>
    </source>
</evidence>
<keyword evidence="4" id="KW-1185">Reference proteome</keyword>